<feature type="domain" description="Hydroxymethylglutaryl-coenzyme A synthase N-terminal" evidence="3">
    <location>
        <begin position="6"/>
        <end position="175"/>
    </location>
</feature>
<feature type="domain" description="Hydroxymethylglutaryl-coenzyme A synthase C-terminal" evidence="4">
    <location>
        <begin position="275"/>
        <end position="369"/>
    </location>
</feature>
<comment type="similarity">
    <text evidence="1">Belongs to the thiolase-like superfamily. HMG-CoA synthase family.</text>
</comment>
<name>A0A6G3QVD1_9ACTN</name>
<sequence length="416" mass="44878">MTADPRPATVGIEALDVYGGSAWISADDLAAGRGLDPGRVTNLMLTGRSVALPFEDPVTHAVNAAKGMLDDLDPAVRDRIELVLVATESGVDYSKSIASYVHRHLRLPDRCRLLEVKQACYAATAALQLAAGHLASGASPGARVLLIATDVGLADERAEYAELATGSGAVALLLSEQPDVLALDLGAFGLHSFETMDTARPGPDIELADADQSLVAYLECTVRSFADYRRRVADVTLDGTFDHLAFHTPFAGMVRAAHRRAMREFTDLEPAAVAADFTRRVEPGLRYPAQVGNLFSGSLYLALSSLIDDLPVLTDRARVGLFSYGSGCSSEFLSGTLGDTARRTVAARGIGPRLAARRRLDFDMYQELLPESRACLLPRRKHTVGPPPAWLTASTGRPPLLALRSIDDYHRHYEWI</sequence>
<gene>
    <name evidence="5" type="ORF">G3I53_14885</name>
</gene>
<dbReference type="PANTHER" id="PTHR43323:SF2">
    <property type="entry name" value="HYDROXYMETHYLGLUTARYL-COA SYNTHASE"/>
    <property type="match status" value="1"/>
</dbReference>
<dbReference type="GO" id="GO:0004421">
    <property type="term" value="F:hydroxymethylglutaryl-CoA synthase activity"/>
    <property type="evidence" value="ECO:0007669"/>
    <property type="project" value="InterPro"/>
</dbReference>
<dbReference type="GO" id="GO:0016747">
    <property type="term" value="F:acyltransferase activity, transferring groups other than amino-acyl groups"/>
    <property type="evidence" value="ECO:0007669"/>
    <property type="project" value="UniProtKB-ARBA"/>
</dbReference>
<accession>A0A6G3QVD1</accession>
<dbReference type="Gene3D" id="3.40.47.10">
    <property type="match status" value="2"/>
</dbReference>
<dbReference type="RefSeq" id="WP_164334553.1">
    <property type="nucleotide sequence ID" value="NZ_JAAGMD010000428.1"/>
</dbReference>
<evidence type="ECO:0000259" key="3">
    <source>
        <dbReference type="Pfam" id="PF01154"/>
    </source>
</evidence>
<reference evidence="5" key="1">
    <citation type="submission" date="2020-01" db="EMBL/GenBank/DDBJ databases">
        <title>Insect and environment-associated Actinomycetes.</title>
        <authorList>
            <person name="Currrie C."/>
            <person name="Chevrette M."/>
            <person name="Carlson C."/>
            <person name="Stubbendieck R."/>
            <person name="Wendt-Pienkowski E."/>
        </authorList>
    </citation>
    <scope>NUCLEOTIDE SEQUENCE</scope>
    <source>
        <strain evidence="5">SID14436</strain>
    </source>
</reference>
<dbReference type="GO" id="GO:0006084">
    <property type="term" value="P:acetyl-CoA metabolic process"/>
    <property type="evidence" value="ECO:0007669"/>
    <property type="project" value="InterPro"/>
</dbReference>
<dbReference type="PANTHER" id="PTHR43323">
    <property type="entry name" value="3-HYDROXY-3-METHYLGLUTARYL COENZYME A SYNTHASE"/>
    <property type="match status" value="1"/>
</dbReference>
<dbReference type="Pfam" id="PF01154">
    <property type="entry name" value="HMG_CoA_synt_N"/>
    <property type="match status" value="1"/>
</dbReference>
<evidence type="ECO:0000256" key="2">
    <source>
        <dbReference type="ARBA" id="ARBA00022679"/>
    </source>
</evidence>
<keyword evidence="2" id="KW-0808">Transferase</keyword>
<dbReference type="InterPro" id="IPR013746">
    <property type="entry name" value="HMG_CoA_synt_C_dom"/>
</dbReference>
<dbReference type="SUPFAM" id="SSF53901">
    <property type="entry name" value="Thiolase-like"/>
    <property type="match status" value="2"/>
</dbReference>
<evidence type="ECO:0000313" key="5">
    <source>
        <dbReference type="EMBL" id="NEA87292.1"/>
    </source>
</evidence>
<organism evidence="5">
    <name type="scientific">Streptomyces sp. SID14436</name>
    <dbReference type="NCBI Taxonomy" id="2706070"/>
    <lineage>
        <taxon>Bacteria</taxon>
        <taxon>Bacillati</taxon>
        <taxon>Actinomycetota</taxon>
        <taxon>Actinomycetes</taxon>
        <taxon>Kitasatosporales</taxon>
        <taxon>Streptomycetaceae</taxon>
        <taxon>Streptomyces</taxon>
    </lineage>
</organism>
<dbReference type="AlphaFoldDB" id="A0A6G3QVD1"/>
<comment type="caution">
    <text evidence="5">The sequence shown here is derived from an EMBL/GenBank/DDBJ whole genome shotgun (WGS) entry which is preliminary data.</text>
</comment>
<dbReference type="CDD" id="cd00827">
    <property type="entry name" value="init_cond_enzymes"/>
    <property type="match status" value="1"/>
</dbReference>
<dbReference type="Pfam" id="PF08540">
    <property type="entry name" value="HMG_CoA_synt_C"/>
    <property type="match status" value="1"/>
</dbReference>
<dbReference type="InterPro" id="IPR013528">
    <property type="entry name" value="HMG_CoA_synth_N"/>
</dbReference>
<dbReference type="InterPro" id="IPR016039">
    <property type="entry name" value="Thiolase-like"/>
</dbReference>
<dbReference type="EMBL" id="JAAGMD010000428">
    <property type="protein sequence ID" value="NEA87292.1"/>
    <property type="molecule type" value="Genomic_DNA"/>
</dbReference>
<evidence type="ECO:0000259" key="4">
    <source>
        <dbReference type="Pfam" id="PF08540"/>
    </source>
</evidence>
<proteinExistence type="inferred from homology"/>
<protein>
    <submittedName>
        <fullName evidence="5">Hydroxymethylglutaryl-CoA synthase family protein</fullName>
    </submittedName>
</protein>
<evidence type="ECO:0000256" key="1">
    <source>
        <dbReference type="ARBA" id="ARBA00007061"/>
    </source>
</evidence>